<evidence type="ECO:0000259" key="10">
    <source>
        <dbReference type="PROSITE" id="PS50011"/>
    </source>
</evidence>
<feature type="region of interest" description="Disordered" evidence="8">
    <location>
        <begin position="281"/>
        <end position="400"/>
    </location>
</feature>
<evidence type="ECO:0000256" key="2">
    <source>
        <dbReference type="ARBA" id="ARBA00022527"/>
    </source>
</evidence>
<evidence type="ECO:0000256" key="3">
    <source>
        <dbReference type="ARBA" id="ARBA00022679"/>
    </source>
</evidence>
<dbReference type="RefSeq" id="WP_146459008.1">
    <property type="nucleotide sequence ID" value="NZ_SJPW01000004.1"/>
</dbReference>
<dbReference type="EMBL" id="SJPW01000004">
    <property type="protein sequence ID" value="TWU54859.1"/>
    <property type="molecule type" value="Genomic_DNA"/>
</dbReference>
<dbReference type="InterPro" id="IPR011009">
    <property type="entry name" value="Kinase-like_dom_sf"/>
</dbReference>
<dbReference type="SMART" id="SM00220">
    <property type="entry name" value="S_TKc"/>
    <property type="match status" value="1"/>
</dbReference>
<dbReference type="PANTHER" id="PTHR43289">
    <property type="entry name" value="MITOGEN-ACTIVATED PROTEIN KINASE KINASE KINASE 20-RELATED"/>
    <property type="match status" value="1"/>
</dbReference>
<keyword evidence="6 7" id="KW-0067">ATP-binding</keyword>
<accession>A0A5C6F4V4</accession>
<dbReference type="OrthoDB" id="6111975at2"/>
<dbReference type="SUPFAM" id="SSF56112">
    <property type="entry name" value="Protein kinase-like (PK-like)"/>
    <property type="match status" value="1"/>
</dbReference>
<gene>
    <name evidence="11" type="primary">pknA_2</name>
    <name evidence="11" type="ORF">Poly51_35790</name>
</gene>
<dbReference type="Gene3D" id="3.30.200.20">
    <property type="entry name" value="Phosphorylase Kinase, domain 1"/>
    <property type="match status" value="1"/>
</dbReference>
<dbReference type="Proteomes" id="UP000318288">
    <property type="component" value="Unassembled WGS sequence"/>
</dbReference>
<proteinExistence type="predicted"/>
<dbReference type="PANTHER" id="PTHR43289:SF6">
    <property type="entry name" value="SERINE_THREONINE-PROTEIN KINASE NEKL-3"/>
    <property type="match status" value="1"/>
</dbReference>
<feature type="domain" description="Protein kinase" evidence="10">
    <location>
        <begin position="10"/>
        <end position="275"/>
    </location>
</feature>
<dbReference type="PROSITE" id="PS00107">
    <property type="entry name" value="PROTEIN_KINASE_ATP"/>
    <property type="match status" value="1"/>
</dbReference>
<keyword evidence="5 11" id="KW-0418">Kinase</keyword>
<keyword evidence="9" id="KW-0472">Membrane</keyword>
<evidence type="ECO:0000313" key="12">
    <source>
        <dbReference type="Proteomes" id="UP000318288"/>
    </source>
</evidence>
<keyword evidence="12" id="KW-1185">Reference proteome</keyword>
<dbReference type="PROSITE" id="PS00108">
    <property type="entry name" value="PROTEIN_KINASE_ST"/>
    <property type="match status" value="1"/>
</dbReference>
<keyword evidence="4 7" id="KW-0547">Nucleotide-binding</keyword>
<reference evidence="11 12" key="1">
    <citation type="submission" date="2019-02" db="EMBL/GenBank/DDBJ databases">
        <title>Deep-cultivation of Planctomycetes and their phenomic and genomic characterization uncovers novel biology.</title>
        <authorList>
            <person name="Wiegand S."/>
            <person name="Jogler M."/>
            <person name="Boedeker C."/>
            <person name="Pinto D."/>
            <person name="Vollmers J."/>
            <person name="Rivas-Marin E."/>
            <person name="Kohn T."/>
            <person name="Peeters S.H."/>
            <person name="Heuer A."/>
            <person name="Rast P."/>
            <person name="Oberbeckmann S."/>
            <person name="Bunk B."/>
            <person name="Jeske O."/>
            <person name="Meyerdierks A."/>
            <person name="Storesund J.E."/>
            <person name="Kallscheuer N."/>
            <person name="Luecker S."/>
            <person name="Lage O.M."/>
            <person name="Pohl T."/>
            <person name="Merkel B.J."/>
            <person name="Hornburger P."/>
            <person name="Mueller R.-W."/>
            <person name="Bruemmer F."/>
            <person name="Labrenz M."/>
            <person name="Spormann A.M."/>
            <person name="Op Den Camp H."/>
            <person name="Overmann J."/>
            <person name="Amann R."/>
            <person name="Jetten M.S.M."/>
            <person name="Mascher T."/>
            <person name="Medema M.H."/>
            <person name="Devos D.P."/>
            <person name="Kaster A.-K."/>
            <person name="Ovreas L."/>
            <person name="Rohde M."/>
            <person name="Galperin M.Y."/>
            <person name="Jogler C."/>
        </authorList>
    </citation>
    <scope>NUCLEOTIDE SEQUENCE [LARGE SCALE GENOMIC DNA]</scope>
    <source>
        <strain evidence="11 12">Poly51</strain>
    </source>
</reference>
<dbReference type="GO" id="GO:0004674">
    <property type="term" value="F:protein serine/threonine kinase activity"/>
    <property type="evidence" value="ECO:0007669"/>
    <property type="project" value="UniProtKB-KW"/>
</dbReference>
<dbReference type="InterPro" id="IPR008271">
    <property type="entry name" value="Ser/Thr_kinase_AS"/>
</dbReference>
<dbReference type="Pfam" id="PF00069">
    <property type="entry name" value="Pkinase"/>
    <property type="match status" value="1"/>
</dbReference>
<dbReference type="CDD" id="cd14014">
    <property type="entry name" value="STKc_PknB_like"/>
    <property type="match status" value="1"/>
</dbReference>
<organism evidence="11 12">
    <name type="scientific">Rubripirellula tenax</name>
    <dbReference type="NCBI Taxonomy" id="2528015"/>
    <lineage>
        <taxon>Bacteria</taxon>
        <taxon>Pseudomonadati</taxon>
        <taxon>Planctomycetota</taxon>
        <taxon>Planctomycetia</taxon>
        <taxon>Pirellulales</taxon>
        <taxon>Pirellulaceae</taxon>
        <taxon>Rubripirellula</taxon>
    </lineage>
</organism>
<dbReference type="InterPro" id="IPR017441">
    <property type="entry name" value="Protein_kinase_ATP_BS"/>
</dbReference>
<evidence type="ECO:0000256" key="6">
    <source>
        <dbReference type="ARBA" id="ARBA00022840"/>
    </source>
</evidence>
<keyword evidence="2" id="KW-0723">Serine/threonine-protein kinase</keyword>
<evidence type="ECO:0000256" key="7">
    <source>
        <dbReference type="PROSITE-ProRule" id="PRU10141"/>
    </source>
</evidence>
<feature type="binding site" evidence="7">
    <location>
        <position position="39"/>
    </location>
    <ligand>
        <name>ATP</name>
        <dbReference type="ChEBI" id="CHEBI:30616"/>
    </ligand>
</feature>
<keyword evidence="9" id="KW-1133">Transmembrane helix</keyword>
<dbReference type="PROSITE" id="PS50011">
    <property type="entry name" value="PROTEIN_KINASE_DOM"/>
    <property type="match status" value="1"/>
</dbReference>
<evidence type="ECO:0000256" key="9">
    <source>
        <dbReference type="SAM" id="Phobius"/>
    </source>
</evidence>
<dbReference type="FunFam" id="1.10.510.10:FF:000021">
    <property type="entry name" value="Serine/threonine protein kinase"/>
    <property type="match status" value="1"/>
</dbReference>
<dbReference type="EC" id="2.7.11.1" evidence="1"/>
<protein>
    <recommendedName>
        <fullName evidence="1">non-specific serine/threonine protein kinase</fullName>
        <ecNumber evidence="1">2.7.11.1</ecNumber>
    </recommendedName>
</protein>
<dbReference type="GO" id="GO:0005524">
    <property type="term" value="F:ATP binding"/>
    <property type="evidence" value="ECO:0007669"/>
    <property type="project" value="UniProtKB-UniRule"/>
</dbReference>
<evidence type="ECO:0000256" key="5">
    <source>
        <dbReference type="ARBA" id="ARBA00022777"/>
    </source>
</evidence>
<feature type="compositionally biased region" description="Low complexity" evidence="8">
    <location>
        <begin position="380"/>
        <end position="389"/>
    </location>
</feature>
<comment type="caution">
    <text evidence="11">The sequence shown here is derived from an EMBL/GenBank/DDBJ whole genome shotgun (WGS) entry which is preliminary data.</text>
</comment>
<feature type="compositionally biased region" description="Polar residues" evidence="8">
    <location>
        <begin position="336"/>
        <end position="350"/>
    </location>
</feature>
<evidence type="ECO:0000313" key="11">
    <source>
        <dbReference type="EMBL" id="TWU54859.1"/>
    </source>
</evidence>
<sequence length="633" mass="68919">MPPDEYLGPYKLGELIGRGGMGVVYAGQHIKSGERVAVKLIAAHVSDDQRFRRRFAAEIRALKMLRHKGIVRIIGEGEDNQGRLFYSMELISGETLQALIRRLKKLPVPMVLDLSVQIASALKHAHDIGVTHRDLKPANLILTDDGTIKLVDFGIPKVFGDSSEQTQSGSVLGTPDYMAPEQAVGGPITPRTDLYSLGSVMYAMLLGRAPFKGRSSTEVIDALMRDRPIPLDLVNSALPEELTAIVHQMLEKKPEDRPPTALSVMKRLKLIQSTFARDATLSSDSALTDAGKKSATSDTNIVDPVTHGSGDVAKAAAKRDSVSTAPQDPRSDSGRSDPTSSDVAADQSTRMAGETNHDRSSPVARTVVSRGGNTVRAEASDSSDTSATAPGGSESETRARFTTVGNLGTEHTTATDAKSSSQSLLHGSLLVVMVVVLLAIGYTFYRSIQPPTPEKLYASILSSGDLAKMNAFIRQYPNDGRIEEVRDLANEATLSATLNRLRVQAKIGLVEMGPAEEGFMVAMKNRKTEPIETAERIEHWINAFENSIADDSESLGELLQLARHEQRVLRRRSPMIVMDPRTSKLIEDIRAAAEFLDADEAKKKLNGIVETFANEQWAKPAVDEARRRLELLK</sequence>
<keyword evidence="3 11" id="KW-0808">Transferase</keyword>
<keyword evidence="9" id="KW-0812">Transmembrane</keyword>
<feature type="transmembrane region" description="Helical" evidence="9">
    <location>
        <begin position="424"/>
        <end position="445"/>
    </location>
</feature>
<evidence type="ECO:0000256" key="8">
    <source>
        <dbReference type="SAM" id="MobiDB-lite"/>
    </source>
</evidence>
<dbReference type="Gene3D" id="1.10.510.10">
    <property type="entry name" value="Transferase(Phosphotransferase) domain 1"/>
    <property type="match status" value="1"/>
</dbReference>
<dbReference type="AlphaFoldDB" id="A0A5C6F4V4"/>
<dbReference type="InterPro" id="IPR000719">
    <property type="entry name" value="Prot_kinase_dom"/>
</dbReference>
<evidence type="ECO:0000256" key="1">
    <source>
        <dbReference type="ARBA" id="ARBA00012513"/>
    </source>
</evidence>
<evidence type="ECO:0000256" key="4">
    <source>
        <dbReference type="ARBA" id="ARBA00022741"/>
    </source>
</evidence>
<name>A0A5C6F4V4_9BACT</name>